<dbReference type="SUPFAM" id="SSF56801">
    <property type="entry name" value="Acetyl-CoA synthetase-like"/>
    <property type="match status" value="1"/>
</dbReference>
<evidence type="ECO:0000256" key="1">
    <source>
        <dbReference type="ARBA" id="ARBA00022450"/>
    </source>
</evidence>
<dbReference type="Proteomes" id="UP000191408">
    <property type="component" value="Unassembled WGS sequence"/>
</dbReference>
<reference evidence="5" key="1">
    <citation type="journal article" date="2017" name="Nat. Microbiol.">
        <title>Global analysis of biosynthetic gene clusters reveals vast potential of secondary metabolite production in Penicillium species.</title>
        <authorList>
            <person name="Nielsen J.C."/>
            <person name="Grijseels S."/>
            <person name="Prigent S."/>
            <person name="Ji B."/>
            <person name="Dainat J."/>
            <person name="Nielsen K.F."/>
            <person name="Frisvad J.C."/>
            <person name="Workman M."/>
            <person name="Nielsen J."/>
        </authorList>
    </citation>
    <scope>NUCLEOTIDE SEQUENCE [LARGE SCALE GENOMIC DNA]</scope>
    <source>
        <strain evidence="5">IBT 4502</strain>
    </source>
</reference>
<gene>
    <name evidence="4" type="ORF">PENPOL_c007G05612</name>
</gene>
<evidence type="ECO:0000259" key="3">
    <source>
        <dbReference type="Pfam" id="PF00501"/>
    </source>
</evidence>
<protein>
    <recommendedName>
        <fullName evidence="3">AMP-dependent synthetase/ligase domain-containing protein</fullName>
    </recommendedName>
</protein>
<dbReference type="OrthoDB" id="429813at2759"/>
<proteinExistence type="predicted"/>
<sequence length="518" mass="58335">MDDPKFEPRLLAHVLDQEALQTPNRLFCIHSLSLECIDHGWREVTIRDLACAVNKFSSWIEKTVSSKAAPTRLVYIGPNDIRYAICVLACLKLGHCAMLLAPGTSQSTANQLLRSGNCSILLFASECRQKAERIKESQENLRAWEVMDLWKWFDGPSTPKTVSSYCREYTRAKEQETAVILYSSGTTGLPKEIPLPHGYFSALDYFQHLQLPKGRTSTVPWLSEPKHPHLLKTNLFHGSGIGTWAAALFHRTHFVIGPDIPLTAALLKQIVTETGVKTGIFPPHMLTALSSSAEGLEAMAGLRCVGFVGMTEAGYLSTLQPHEPKDWEYFEWNPYHPVEMRDQDCGYFELVIPRPAGRYTQCVFLVLPNQREFYTGDLFIQHPRNPVLWKHAGRHDDVSKLQNNVLLYPCPIEKDLEGHNMISLALLTTDHALRVVLIVDPDREVVGCPCLPEDFVDNIWPLVEEINCGLPPEARITRDHVLVASIDKPFQTTAKGTVRRRFVVKSYSKEIEAISGLN</sequence>
<dbReference type="Pfam" id="PF00501">
    <property type="entry name" value="AMP-binding"/>
    <property type="match status" value="1"/>
</dbReference>
<dbReference type="InterPro" id="IPR020845">
    <property type="entry name" value="AMP-binding_CS"/>
</dbReference>
<dbReference type="Pfam" id="PF23562">
    <property type="entry name" value="AMP-binding_C_3"/>
    <property type="match status" value="1"/>
</dbReference>
<comment type="caution">
    <text evidence="4">The sequence shown here is derived from an EMBL/GenBank/DDBJ whole genome shotgun (WGS) entry which is preliminary data.</text>
</comment>
<keyword evidence="2" id="KW-0597">Phosphoprotein</keyword>
<dbReference type="STRING" id="60169.A0A1V6NJE5"/>
<dbReference type="EMBL" id="MDYM01000007">
    <property type="protein sequence ID" value="OQD64657.1"/>
    <property type="molecule type" value="Genomic_DNA"/>
</dbReference>
<evidence type="ECO:0000313" key="4">
    <source>
        <dbReference type="EMBL" id="OQD64657.1"/>
    </source>
</evidence>
<dbReference type="InterPro" id="IPR051414">
    <property type="entry name" value="Adenylate-forming_Reductase"/>
</dbReference>
<dbReference type="PROSITE" id="PS00455">
    <property type="entry name" value="AMP_BINDING"/>
    <property type="match status" value="1"/>
</dbReference>
<dbReference type="InterPro" id="IPR042099">
    <property type="entry name" value="ANL_N_sf"/>
</dbReference>
<organism evidence="4 5">
    <name type="scientific">Penicillium polonicum</name>
    <dbReference type="NCBI Taxonomy" id="60169"/>
    <lineage>
        <taxon>Eukaryota</taxon>
        <taxon>Fungi</taxon>
        <taxon>Dikarya</taxon>
        <taxon>Ascomycota</taxon>
        <taxon>Pezizomycotina</taxon>
        <taxon>Eurotiomycetes</taxon>
        <taxon>Eurotiomycetidae</taxon>
        <taxon>Eurotiales</taxon>
        <taxon>Aspergillaceae</taxon>
        <taxon>Penicillium</taxon>
    </lineage>
</organism>
<dbReference type="PANTHER" id="PTHR43439:SF2">
    <property type="entry name" value="ENZYME, PUTATIVE (JCVI)-RELATED"/>
    <property type="match status" value="1"/>
</dbReference>
<dbReference type="PANTHER" id="PTHR43439">
    <property type="entry name" value="PHENYLACETATE-COENZYME A LIGASE"/>
    <property type="match status" value="1"/>
</dbReference>
<accession>A0A1V6NJE5</accession>
<feature type="domain" description="AMP-dependent synthetase/ligase" evidence="3">
    <location>
        <begin position="17"/>
        <end position="309"/>
    </location>
</feature>
<keyword evidence="1" id="KW-0596">Phosphopantetheine</keyword>
<evidence type="ECO:0000256" key="2">
    <source>
        <dbReference type="ARBA" id="ARBA00022553"/>
    </source>
</evidence>
<dbReference type="AlphaFoldDB" id="A0A1V6NJE5"/>
<keyword evidence="5" id="KW-1185">Reference proteome</keyword>
<name>A0A1V6NJE5_PENPO</name>
<evidence type="ECO:0000313" key="5">
    <source>
        <dbReference type="Proteomes" id="UP000191408"/>
    </source>
</evidence>
<dbReference type="InterPro" id="IPR000873">
    <property type="entry name" value="AMP-dep_synth/lig_dom"/>
</dbReference>
<dbReference type="Gene3D" id="3.40.50.12780">
    <property type="entry name" value="N-terminal domain of ligase-like"/>
    <property type="match status" value="1"/>
</dbReference>